<organism evidence="2 3">
    <name type="scientific">Chironomus riparius</name>
    <dbReference type="NCBI Taxonomy" id="315576"/>
    <lineage>
        <taxon>Eukaryota</taxon>
        <taxon>Metazoa</taxon>
        <taxon>Ecdysozoa</taxon>
        <taxon>Arthropoda</taxon>
        <taxon>Hexapoda</taxon>
        <taxon>Insecta</taxon>
        <taxon>Pterygota</taxon>
        <taxon>Neoptera</taxon>
        <taxon>Endopterygota</taxon>
        <taxon>Diptera</taxon>
        <taxon>Nematocera</taxon>
        <taxon>Chironomoidea</taxon>
        <taxon>Chironomidae</taxon>
        <taxon>Chironominae</taxon>
        <taxon>Chironomus</taxon>
    </lineage>
</organism>
<dbReference type="AlphaFoldDB" id="A0A9N9RK30"/>
<reference evidence="2" key="1">
    <citation type="submission" date="2022-01" db="EMBL/GenBank/DDBJ databases">
        <authorList>
            <person name="King R."/>
        </authorList>
    </citation>
    <scope>NUCLEOTIDE SEQUENCE</scope>
</reference>
<dbReference type="Proteomes" id="UP001153620">
    <property type="component" value="Chromosome 1"/>
</dbReference>
<evidence type="ECO:0000313" key="2">
    <source>
        <dbReference type="EMBL" id="CAG9799630.1"/>
    </source>
</evidence>
<dbReference type="PANTHER" id="PTHR39075">
    <property type="entry name" value="FI19908P1"/>
    <property type="match status" value="1"/>
</dbReference>
<feature type="compositionally biased region" description="Polar residues" evidence="1">
    <location>
        <begin position="20"/>
        <end position="32"/>
    </location>
</feature>
<dbReference type="OrthoDB" id="6287170at2759"/>
<evidence type="ECO:0000256" key="1">
    <source>
        <dbReference type="SAM" id="MobiDB-lite"/>
    </source>
</evidence>
<accession>A0A9N9RK30</accession>
<evidence type="ECO:0000313" key="3">
    <source>
        <dbReference type="Proteomes" id="UP001153620"/>
    </source>
</evidence>
<dbReference type="GO" id="GO:0005615">
    <property type="term" value="C:extracellular space"/>
    <property type="evidence" value="ECO:0007669"/>
    <property type="project" value="TreeGrafter"/>
</dbReference>
<reference evidence="2" key="2">
    <citation type="submission" date="2022-10" db="EMBL/GenBank/DDBJ databases">
        <authorList>
            <consortium name="ENA_rothamsted_submissions"/>
            <consortium name="culmorum"/>
            <person name="King R."/>
        </authorList>
    </citation>
    <scope>NUCLEOTIDE SEQUENCE</scope>
</reference>
<feature type="region of interest" description="Disordered" evidence="1">
    <location>
        <begin position="1"/>
        <end position="36"/>
    </location>
</feature>
<keyword evidence="3" id="KW-1185">Reference proteome</keyword>
<sequence>MENYEVSTYKAEKNEPRQKSVYTSPSKNSFNPNAKPFEPASPYKVYRYHNDDDLMTVGPSHVPVNARVFKEIASTRQIPVLPVFKSNQYPLPSISTISGASSGSLSDAITITSIPPPFEYDRKRDVVVFKREFGPVATNEGVELRLRYGVRVFISVEGGVLVENGDISISVSSNKFLSSLKHPMGRISQIGDRADIVAYDGMDNNNFIRYAKIWKDCIALTARGCALTYLVDTAGTRTTSEQVNRDWSHDYCRETYLDGMNLRNIYQTSYAANHYRHRVDDEGTDIFYIFNVRVTQSEDGMVRIQSEPFSIRTSVENRNVTLKTPLIHCTASMGTSPHLFVRMNERRVHFDGTNFVARNMGHSSSFDGANNLRIH</sequence>
<protein>
    <submittedName>
        <fullName evidence="2">Uncharacterized protein</fullName>
    </submittedName>
</protein>
<dbReference type="EMBL" id="OU895877">
    <property type="protein sequence ID" value="CAG9799630.1"/>
    <property type="molecule type" value="Genomic_DNA"/>
</dbReference>
<name>A0A9N9RK30_9DIPT</name>
<gene>
    <name evidence="2" type="ORF">CHIRRI_LOCUS2595</name>
</gene>
<dbReference type="PANTHER" id="PTHR39075:SF1">
    <property type="entry name" value="FI19908P1"/>
    <property type="match status" value="1"/>
</dbReference>
<proteinExistence type="predicted"/>